<keyword evidence="1" id="KW-0812">Transmembrane</keyword>
<feature type="transmembrane region" description="Helical" evidence="1">
    <location>
        <begin position="286"/>
        <end position="308"/>
    </location>
</feature>
<evidence type="ECO:0000313" key="2">
    <source>
        <dbReference type="EMBL" id="PTV04517.1"/>
    </source>
</evidence>
<feature type="transmembrane region" description="Helical" evidence="1">
    <location>
        <begin position="38"/>
        <end position="59"/>
    </location>
</feature>
<evidence type="ECO:0000313" key="3">
    <source>
        <dbReference type="Proteomes" id="UP000244083"/>
    </source>
</evidence>
<feature type="transmembrane region" description="Helical" evidence="1">
    <location>
        <begin position="344"/>
        <end position="362"/>
    </location>
</feature>
<sequence length="368" mass="41582">MVDEITKRVSLVELFYDLVLVYMVSRATEMIHHLHHGIVGLPVLGIFAIVVIVFINSWMVQMVFTNRYGKLSGTNVIFSFVDMAILLYMSNSFSATFDWHLATFFMAAGLLSLTLCIQYVLVYFQSEKKIDKQITRAFAGILIFRTVTLFIGGIFYQSRVGVGIAFAGIIISWIAPGFTGKYTKHHPIIFSHLLERVTALIIVMFGETIVGIADYFTAANFSIQSILIFTTVAALFFTYIVEFDHLINEHQRHETGNLMIYLHYFILFGLSLITVAMKFIDDAAAHPRFAVTCMYLGFALFYIGLGIANYYNKVKVNKTVVSIFIVSTIAGFGISWFYSAFTLVVIIMTAVTLINAVTLTRFRIKYVD</sequence>
<proteinExistence type="predicted"/>
<feature type="transmembrane region" description="Helical" evidence="1">
    <location>
        <begin position="193"/>
        <end position="216"/>
    </location>
</feature>
<feature type="transmembrane region" description="Helical" evidence="1">
    <location>
        <begin position="320"/>
        <end position="338"/>
    </location>
</feature>
<dbReference type="Proteomes" id="UP000244083">
    <property type="component" value="Unassembled WGS sequence"/>
</dbReference>
<feature type="transmembrane region" description="Helical" evidence="1">
    <location>
        <begin position="136"/>
        <end position="156"/>
    </location>
</feature>
<feature type="transmembrane region" description="Helical" evidence="1">
    <location>
        <begin position="101"/>
        <end position="124"/>
    </location>
</feature>
<name>A0A2T5Q4S1_LIMRT</name>
<keyword evidence="1" id="KW-0472">Membrane</keyword>
<feature type="transmembrane region" description="Helical" evidence="1">
    <location>
        <begin position="222"/>
        <end position="241"/>
    </location>
</feature>
<dbReference type="Pfam" id="PF06772">
    <property type="entry name" value="LtrA"/>
    <property type="match status" value="1"/>
</dbReference>
<dbReference type="PANTHER" id="PTHR36840">
    <property type="entry name" value="BLL5714 PROTEIN"/>
    <property type="match status" value="1"/>
</dbReference>
<gene>
    <name evidence="2" type="ORF">DB325_04020</name>
</gene>
<dbReference type="AlphaFoldDB" id="A0A2T5Q4S1"/>
<dbReference type="EMBL" id="QAZN01000004">
    <property type="protein sequence ID" value="PTV04517.1"/>
    <property type="molecule type" value="Genomic_DNA"/>
</dbReference>
<feature type="transmembrane region" description="Helical" evidence="1">
    <location>
        <begin position="162"/>
        <end position="181"/>
    </location>
</feature>
<feature type="transmembrane region" description="Helical" evidence="1">
    <location>
        <begin position="71"/>
        <end position="89"/>
    </location>
</feature>
<reference evidence="3" key="1">
    <citation type="submission" date="2018-04" db="EMBL/GenBank/DDBJ databases">
        <title>Draft Genome Sequences of 10 Lactobacillus Species from 22 Commercial Probiotic Products.</title>
        <authorList>
            <person name="Gangiredla J."/>
            <person name="Barnaba T.J."/>
            <person name="Mammel M.K."/>
            <person name="Lacher D.W."/>
            <person name="Elkins C.A."/>
            <person name="Lampel K.A."/>
            <person name="Whitehouse C.A."/>
            <person name="Tartera C."/>
        </authorList>
    </citation>
    <scope>NUCLEOTIDE SEQUENCE [LARGE SCALE GENOMIC DNA]</scope>
    <source>
        <strain evidence="3">DS12_10</strain>
    </source>
</reference>
<protein>
    <submittedName>
        <fullName evidence="2">Low temperature requirement protein A</fullName>
    </submittedName>
</protein>
<evidence type="ECO:0000256" key="1">
    <source>
        <dbReference type="SAM" id="Phobius"/>
    </source>
</evidence>
<dbReference type="RefSeq" id="WP_107721217.1">
    <property type="nucleotide sequence ID" value="NZ_QAZN01000004.1"/>
</dbReference>
<comment type="caution">
    <text evidence="2">The sequence shown here is derived from an EMBL/GenBank/DDBJ whole genome shotgun (WGS) entry which is preliminary data.</text>
</comment>
<organism evidence="2 3">
    <name type="scientific">Limosilactobacillus reuteri</name>
    <name type="common">Lactobacillus reuteri</name>
    <dbReference type="NCBI Taxonomy" id="1598"/>
    <lineage>
        <taxon>Bacteria</taxon>
        <taxon>Bacillati</taxon>
        <taxon>Bacillota</taxon>
        <taxon>Bacilli</taxon>
        <taxon>Lactobacillales</taxon>
        <taxon>Lactobacillaceae</taxon>
        <taxon>Limosilactobacillus</taxon>
    </lineage>
</organism>
<accession>A0A2T5Q4S1</accession>
<keyword evidence="1" id="KW-1133">Transmembrane helix</keyword>
<dbReference type="PANTHER" id="PTHR36840:SF1">
    <property type="entry name" value="BLL5714 PROTEIN"/>
    <property type="match status" value="1"/>
</dbReference>
<feature type="transmembrane region" description="Helical" evidence="1">
    <location>
        <begin position="261"/>
        <end position="280"/>
    </location>
</feature>
<dbReference type="InterPro" id="IPR010640">
    <property type="entry name" value="Low_temperature_requirement_A"/>
</dbReference>